<dbReference type="GO" id="GO:0016151">
    <property type="term" value="F:nickel cation binding"/>
    <property type="evidence" value="ECO:0007669"/>
    <property type="project" value="InterPro"/>
</dbReference>
<evidence type="ECO:0000256" key="5">
    <source>
        <dbReference type="ARBA" id="ARBA00022485"/>
    </source>
</evidence>
<dbReference type="Gene3D" id="1.20.1270.30">
    <property type="match status" value="1"/>
</dbReference>
<dbReference type="EMBL" id="FZMP01000212">
    <property type="protein sequence ID" value="SNQ62238.1"/>
    <property type="molecule type" value="Genomic_DNA"/>
</dbReference>
<comment type="function">
    <text evidence="2">CODH oxidizes carbon monoxide coupled, via CooF, to the reduction of a hydrogen cation by a hydrogenase (possibly CooH).</text>
</comment>
<dbReference type="GO" id="GO:0004601">
    <property type="term" value="F:peroxidase activity"/>
    <property type="evidence" value="ECO:0007669"/>
    <property type="project" value="TreeGrafter"/>
</dbReference>
<sequence length="662" mass="69815">MAVKSLSIEKQMRSARRAFDDATEEMIKHAESLGIETVFNRQAKYDESFLGIEKSRCYFGASGVCCRQCVMGPCRIWLEDMPMIYRLSAAKLNKGTCGASVDTIVARNLLMMVGRGTAAHASHALHVASTLLKTAQNKTPYKIKEPEKLRSIAAKLDIDAAQGTESAAIEAASTAISDLVHDKSAMKFATSYCPASTGKTLLGLGAIPGSVGSELLAEGHETSMGTMADPVSLILHAARLGVADIASLIISSEFQDVLFGIPAPVQSKIGFRVLDANKVNVVIHGHVPLLSEKLVELSEDEELLKSAKASGASGINIVGCCCTGNEVLMRHGVPLAGSNLQQELVIATGLVEAFVADIQCIYPNVENVAEKFHTKIITTMKEARLPGALHIPFQEEYADEAARRILETAVANFQKRGKNTYLPKGEPKNLIAGFSVETCLGVLSKINPADPLKPLIDNIVSGNIYGAVLLAGCTSSKVTADASHVTIAKALMKQNVLVIATGCAAQACARAGLLTPDASQYAGDRLKGVLGLLGETAGLGKPLPPVWHFGSCVDNGRVVILAGALSEKLGVPVKDLPIAASAAEWMTEKAAAIGTGAVALGLTVHLGVTPPVIGSPAVVSLLTQKSEELFGGKFIVEVDPVKAAQLLLEHIKEKRRKLGLAI</sequence>
<feature type="binding site" evidence="14">
    <location>
        <position position="322"/>
    </location>
    <ligand>
        <name>[Ni-4Fe-4S] cluster</name>
        <dbReference type="ChEBI" id="CHEBI:47739"/>
    </ligand>
</feature>
<dbReference type="AlphaFoldDB" id="A0A284VSQ7"/>
<evidence type="ECO:0000256" key="12">
    <source>
        <dbReference type="ARBA" id="ARBA00048733"/>
    </source>
</evidence>
<evidence type="ECO:0000256" key="3">
    <source>
        <dbReference type="ARBA" id="ARBA00010689"/>
    </source>
</evidence>
<feature type="binding site" evidence="14">
    <location>
        <position position="69"/>
    </location>
    <ligand>
        <name>[4Fe-4S] cluster</name>
        <dbReference type="ChEBI" id="CHEBI:49883"/>
        <label>2</label>
    </ligand>
</feature>
<dbReference type="InterPro" id="IPR011254">
    <property type="entry name" value="Prismane-like_sf"/>
</dbReference>
<evidence type="ECO:0000256" key="13">
    <source>
        <dbReference type="PIRNR" id="PIRNR005023"/>
    </source>
</evidence>
<dbReference type="PIRSF" id="PIRSF005023">
    <property type="entry name" value="CODH"/>
    <property type="match status" value="1"/>
</dbReference>
<dbReference type="OrthoDB" id="146433at2157"/>
<dbReference type="GO" id="GO:0050418">
    <property type="term" value="F:hydroxylamine reductase activity"/>
    <property type="evidence" value="ECO:0007669"/>
    <property type="project" value="TreeGrafter"/>
</dbReference>
<gene>
    <name evidence="15" type="primary">cooS</name>
    <name evidence="15" type="ORF">MNV_640009</name>
</gene>
<feature type="binding site" evidence="14">
    <location>
        <position position="57"/>
    </location>
    <ligand>
        <name>[4Fe-4S] cluster</name>
        <dbReference type="ChEBI" id="CHEBI:49883"/>
        <label>1</label>
        <note>ligand shared between dimeric partners</note>
    </ligand>
</feature>
<dbReference type="RefSeq" id="WP_218838048.1">
    <property type="nucleotide sequence ID" value="NZ_FZMP01000212.1"/>
</dbReference>
<feature type="binding site" evidence="14">
    <location>
        <position position="66"/>
    </location>
    <ligand>
        <name>[4Fe-4S] cluster</name>
        <dbReference type="ChEBI" id="CHEBI:49883"/>
        <label>2</label>
    </ligand>
</feature>
<feature type="binding site" evidence="14">
    <location>
        <position position="473"/>
    </location>
    <ligand>
        <name>[Ni-4Fe-4S] cluster</name>
        <dbReference type="ChEBI" id="CHEBI:47739"/>
    </ligand>
</feature>
<evidence type="ECO:0000256" key="11">
    <source>
        <dbReference type="ARBA" id="ARBA00034454"/>
    </source>
</evidence>
<protein>
    <recommendedName>
        <fullName evidence="13">Carbon monoxide dehydrogenase</fullName>
        <ecNumber evidence="13">1.2.7.4</ecNumber>
    </recommendedName>
</protein>
<dbReference type="Proteomes" id="UP000218615">
    <property type="component" value="Unassembled WGS sequence"/>
</dbReference>
<evidence type="ECO:0000256" key="2">
    <source>
        <dbReference type="ARBA" id="ARBA00002452"/>
    </source>
</evidence>
<dbReference type="GO" id="GO:0042542">
    <property type="term" value="P:response to hydrogen peroxide"/>
    <property type="evidence" value="ECO:0007669"/>
    <property type="project" value="TreeGrafter"/>
</dbReference>
<evidence type="ECO:0000313" key="16">
    <source>
        <dbReference type="Proteomes" id="UP000218615"/>
    </source>
</evidence>
<dbReference type="STRING" id="1392998.ANME2D_01876"/>
<dbReference type="SUPFAM" id="SSF56821">
    <property type="entry name" value="Prismane protein-like"/>
    <property type="match status" value="1"/>
</dbReference>
<feature type="binding site" evidence="14">
    <location>
        <position position="74"/>
    </location>
    <ligand>
        <name>[4Fe-4S] cluster</name>
        <dbReference type="ChEBI" id="CHEBI:49883"/>
        <label>2</label>
    </ligand>
</feature>
<keyword evidence="7 13" id="KW-0479">Metal-binding</keyword>
<feature type="binding site" evidence="14">
    <location>
        <position position="360"/>
    </location>
    <ligand>
        <name>[Ni-4Fe-4S] cluster</name>
        <dbReference type="ChEBI" id="CHEBI:47739"/>
    </ligand>
</feature>
<comment type="cofactor">
    <cofactor evidence="1">
        <name>[4Fe-4S] cluster</name>
        <dbReference type="ChEBI" id="CHEBI:49883"/>
    </cofactor>
</comment>
<evidence type="ECO:0000256" key="4">
    <source>
        <dbReference type="ARBA" id="ARBA00011738"/>
    </source>
</evidence>
<name>A0A284VSQ7_9EURY</name>
<evidence type="ECO:0000256" key="7">
    <source>
        <dbReference type="ARBA" id="ARBA00022723"/>
    </source>
</evidence>
<dbReference type="Pfam" id="PF03063">
    <property type="entry name" value="Prismane"/>
    <property type="match status" value="1"/>
</dbReference>
<dbReference type="PANTHER" id="PTHR30109:SF4">
    <property type="entry name" value="CARBON MONOXIDE DEHYDROGENASE"/>
    <property type="match status" value="1"/>
</dbReference>
<dbReference type="InterPro" id="IPR016101">
    <property type="entry name" value="CO_DH_a-bundle"/>
</dbReference>
<dbReference type="NCBIfam" id="TIGR01702">
    <property type="entry name" value="CO_DH_cata"/>
    <property type="match status" value="1"/>
</dbReference>
<dbReference type="PANTHER" id="PTHR30109">
    <property type="entry name" value="HYDROXYLAMINE REDUCTASE"/>
    <property type="match status" value="1"/>
</dbReference>
<comment type="similarity">
    <text evidence="3">Belongs to the Ni-containing carbon monoxide dehydrogenase family.</text>
</comment>
<dbReference type="Gene3D" id="3.40.50.2030">
    <property type="match status" value="2"/>
</dbReference>
<evidence type="ECO:0000256" key="9">
    <source>
        <dbReference type="ARBA" id="ARBA00023004"/>
    </source>
</evidence>
<keyword evidence="9 13" id="KW-0408">Iron</keyword>
<feature type="binding site" evidence="14">
    <location>
        <position position="65"/>
    </location>
    <ligand>
        <name>[4Fe-4S] cluster</name>
        <dbReference type="ChEBI" id="CHEBI:49883"/>
        <label>1</label>
        <note>ligand shared between dimeric partners</note>
    </ligand>
</feature>
<comment type="subunit">
    <text evidence="4">Homodimer.</text>
</comment>
<dbReference type="InterPro" id="IPR004137">
    <property type="entry name" value="HCP/CODH"/>
</dbReference>
<feature type="binding site" evidence="14">
    <location>
        <position position="503"/>
    </location>
    <ligand>
        <name>[Ni-4Fe-4S] cluster</name>
        <dbReference type="ChEBI" id="CHEBI:47739"/>
    </ligand>
</feature>
<organism evidence="15 16">
    <name type="scientific">Candidatus Methanoperedens nitratireducens</name>
    <dbReference type="NCBI Taxonomy" id="1392998"/>
    <lineage>
        <taxon>Archaea</taxon>
        <taxon>Methanobacteriati</taxon>
        <taxon>Methanobacteriota</taxon>
        <taxon>Stenosarchaea group</taxon>
        <taxon>Methanomicrobia</taxon>
        <taxon>Methanosarcinales</taxon>
        <taxon>ANME-2 cluster</taxon>
        <taxon>Candidatus Methanoperedentaceae</taxon>
        <taxon>Candidatus Methanoperedens</taxon>
    </lineage>
</organism>
<keyword evidence="10 13" id="KW-0411">Iron-sulfur</keyword>
<evidence type="ECO:0000256" key="6">
    <source>
        <dbReference type="ARBA" id="ARBA00022596"/>
    </source>
</evidence>
<comment type="catalytic activity">
    <reaction evidence="12 13">
        <text>CO + 2 oxidized [2Fe-2S]-[ferredoxin] + H2O = 2 reduced [2Fe-2S]-[ferredoxin] + CO2 + 2 H(+)</text>
        <dbReference type="Rhea" id="RHEA:21040"/>
        <dbReference type="Rhea" id="RHEA-COMP:10000"/>
        <dbReference type="Rhea" id="RHEA-COMP:10001"/>
        <dbReference type="ChEBI" id="CHEBI:15377"/>
        <dbReference type="ChEBI" id="CHEBI:15378"/>
        <dbReference type="ChEBI" id="CHEBI:16526"/>
        <dbReference type="ChEBI" id="CHEBI:17245"/>
        <dbReference type="ChEBI" id="CHEBI:33737"/>
        <dbReference type="ChEBI" id="CHEBI:33738"/>
        <dbReference type="EC" id="1.2.7.4"/>
    </reaction>
</comment>
<reference evidence="16" key="1">
    <citation type="submission" date="2017-06" db="EMBL/GenBank/DDBJ databases">
        <authorList>
            <person name="Cremers G."/>
        </authorList>
    </citation>
    <scope>NUCLEOTIDE SEQUENCE [LARGE SCALE GENOMIC DNA]</scope>
</reference>
<evidence type="ECO:0000256" key="1">
    <source>
        <dbReference type="ARBA" id="ARBA00001966"/>
    </source>
</evidence>
<evidence type="ECO:0000256" key="14">
    <source>
        <dbReference type="PIRSR" id="PIRSR005023-1"/>
    </source>
</evidence>
<keyword evidence="16" id="KW-1185">Reference proteome</keyword>
<evidence type="ECO:0000256" key="8">
    <source>
        <dbReference type="ARBA" id="ARBA00023002"/>
    </source>
</evidence>
<feature type="binding site" evidence="14">
    <location>
        <position position="286"/>
    </location>
    <ligand>
        <name>[Ni-4Fe-4S] cluster</name>
        <dbReference type="ChEBI" id="CHEBI:47739"/>
    </ligand>
</feature>
<keyword evidence="6 14" id="KW-0533">Nickel</keyword>
<dbReference type="GO" id="GO:0006091">
    <property type="term" value="P:generation of precursor metabolites and energy"/>
    <property type="evidence" value="ECO:0007669"/>
    <property type="project" value="InterPro"/>
</dbReference>
<feature type="binding site" evidence="14">
    <location>
        <position position="552"/>
    </location>
    <ligand>
        <name>[Ni-4Fe-4S] cluster</name>
        <dbReference type="ChEBI" id="CHEBI:47739"/>
    </ligand>
</feature>
<dbReference type="GO" id="GO:0051539">
    <property type="term" value="F:4 iron, 4 sulfur cluster binding"/>
    <property type="evidence" value="ECO:0007669"/>
    <property type="project" value="UniProtKB-UniRule"/>
</dbReference>
<comment type="cofactor">
    <cofactor evidence="11">
        <name>[Ni-4Fe-5S] cluster</name>
        <dbReference type="ChEBI" id="CHEBI:177874"/>
    </cofactor>
</comment>
<dbReference type="GO" id="GO:0043885">
    <property type="term" value="F:anaerobic carbon-monoxide dehydrogenase activity"/>
    <property type="evidence" value="ECO:0007669"/>
    <property type="project" value="UniProtKB-UniRule"/>
</dbReference>
<evidence type="ECO:0000313" key="15">
    <source>
        <dbReference type="EMBL" id="SNQ62238.1"/>
    </source>
</evidence>
<feature type="binding site" evidence="14">
    <location>
        <position position="97"/>
    </location>
    <ligand>
        <name>[4Fe-4S] cluster</name>
        <dbReference type="ChEBI" id="CHEBI:49883"/>
        <label>2</label>
    </ligand>
</feature>
<proteinExistence type="inferred from homology"/>
<dbReference type="InterPro" id="IPR016099">
    <property type="entry name" value="Prismane-like_a/b-sand"/>
</dbReference>
<dbReference type="InterPro" id="IPR010047">
    <property type="entry name" value="CODH"/>
</dbReference>
<keyword evidence="8 13" id="KW-0560">Oxidoreductase</keyword>
<keyword evidence="5 13" id="KW-0004">4Fe-4S</keyword>
<accession>A0A284VSQ7</accession>
<evidence type="ECO:0000256" key="10">
    <source>
        <dbReference type="ARBA" id="ARBA00023014"/>
    </source>
</evidence>
<dbReference type="EC" id="1.2.7.4" evidence="13"/>